<dbReference type="InterPro" id="IPR008930">
    <property type="entry name" value="Terpenoid_cyclase/PrenylTrfase"/>
</dbReference>
<dbReference type="SUPFAM" id="SSF48239">
    <property type="entry name" value="Terpenoid cyclases/Protein prenyltransferases"/>
    <property type="match status" value="1"/>
</dbReference>
<dbReference type="Proteomes" id="UP000288805">
    <property type="component" value="Unassembled WGS sequence"/>
</dbReference>
<gene>
    <name evidence="7" type="primary">ValCS_1</name>
    <name evidence="7" type="ORF">CK203_038391</name>
</gene>
<protein>
    <submittedName>
        <fullName evidence="7">Valencene synthase</fullName>
    </submittedName>
</protein>
<dbReference type="InterPro" id="IPR001906">
    <property type="entry name" value="Terpene_synth_N"/>
</dbReference>
<dbReference type="GO" id="GO:0016102">
    <property type="term" value="P:diterpenoid biosynthetic process"/>
    <property type="evidence" value="ECO:0007669"/>
    <property type="project" value="InterPro"/>
</dbReference>
<dbReference type="EMBL" id="QGNW01000234">
    <property type="protein sequence ID" value="RVW82862.1"/>
    <property type="molecule type" value="Genomic_DNA"/>
</dbReference>
<evidence type="ECO:0000256" key="3">
    <source>
        <dbReference type="ARBA" id="ARBA00022842"/>
    </source>
</evidence>
<dbReference type="InterPro" id="IPR036965">
    <property type="entry name" value="Terpene_synth_N_sf"/>
</dbReference>
<reference evidence="7 8" key="1">
    <citation type="journal article" date="2018" name="PLoS Genet.">
        <title>Population sequencing reveals clonal diversity and ancestral inbreeding in the grapevine cultivar Chardonnay.</title>
        <authorList>
            <person name="Roach M.J."/>
            <person name="Johnson D.L."/>
            <person name="Bohlmann J."/>
            <person name="van Vuuren H.J."/>
            <person name="Jones S.J."/>
            <person name="Pretorius I.S."/>
            <person name="Schmidt S.A."/>
            <person name="Borneman A.R."/>
        </authorList>
    </citation>
    <scope>NUCLEOTIDE SEQUENCE [LARGE SCALE GENOMIC DNA]</scope>
    <source>
        <strain evidence="8">cv. Chardonnay</strain>
        <tissue evidence="7">Leaf</tissue>
    </source>
</reference>
<dbReference type="GO" id="GO:0010333">
    <property type="term" value="F:terpene synthase activity"/>
    <property type="evidence" value="ECO:0007669"/>
    <property type="project" value="InterPro"/>
</dbReference>
<keyword evidence="3" id="KW-0460">Magnesium</keyword>
<dbReference type="InterPro" id="IPR005630">
    <property type="entry name" value="Terpene_synthase_metal-bd"/>
</dbReference>
<keyword evidence="4" id="KW-0456">Lyase</keyword>
<dbReference type="GO" id="GO:0000287">
    <property type="term" value="F:magnesium ion binding"/>
    <property type="evidence" value="ECO:0007669"/>
    <property type="project" value="InterPro"/>
</dbReference>
<dbReference type="Gene3D" id="1.50.10.130">
    <property type="entry name" value="Terpene synthase, N-terminal domain"/>
    <property type="match status" value="1"/>
</dbReference>
<dbReference type="InterPro" id="IPR008949">
    <property type="entry name" value="Isoprenoid_synthase_dom_sf"/>
</dbReference>
<dbReference type="FunFam" id="1.50.10.130:FF:000001">
    <property type="entry name" value="Isoprene synthase, chloroplastic"/>
    <property type="match status" value="1"/>
</dbReference>
<dbReference type="InterPro" id="IPR044814">
    <property type="entry name" value="Terpene_cyclase_plant_C1"/>
</dbReference>
<evidence type="ECO:0000259" key="5">
    <source>
        <dbReference type="Pfam" id="PF01397"/>
    </source>
</evidence>
<dbReference type="SFLD" id="SFLDG01019">
    <property type="entry name" value="Terpene_Cyclase_Like_1_C_Termi"/>
    <property type="match status" value="1"/>
</dbReference>
<dbReference type="InterPro" id="IPR034741">
    <property type="entry name" value="Terpene_cyclase-like_1_C"/>
</dbReference>
<dbReference type="PANTHER" id="PTHR31225">
    <property type="entry name" value="OS04G0344100 PROTEIN-RELATED"/>
    <property type="match status" value="1"/>
</dbReference>
<dbReference type="PANTHER" id="PTHR31225:SF241">
    <property type="entry name" value="TERPENE SYNTHASE FAMILY, METAL-BINDING DOMAIN PROTEIN"/>
    <property type="match status" value="1"/>
</dbReference>
<keyword evidence="2" id="KW-0479">Metal-binding</keyword>
<dbReference type="InterPro" id="IPR050148">
    <property type="entry name" value="Terpene_synthase-like"/>
</dbReference>
<comment type="cofactor">
    <cofactor evidence="1">
        <name>Mg(2+)</name>
        <dbReference type="ChEBI" id="CHEBI:18420"/>
    </cofactor>
</comment>
<evidence type="ECO:0000313" key="7">
    <source>
        <dbReference type="EMBL" id="RVW82862.1"/>
    </source>
</evidence>
<dbReference type="FunFam" id="1.10.600.10:FF:000007">
    <property type="entry name" value="Isoprene synthase, chloroplastic"/>
    <property type="match status" value="1"/>
</dbReference>
<sequence>MSISFSKCSPAQNPKLNFHPPMSNFHLRTWGNQVITCAPVLVPTNMPLRVSACSPAQNAKPVVNRPTADFSPSIWGERFISYTPADEIARAHKEKQVEDLKEKVRRRLITAAGNPSQQLNYIDAIQRLGVAYHFEREIEEALKHMYDNYYDVEHKDDDLYNVSLQFRLLRQQGFNLSCDVFNKFKDQKGVFQESLINDVRGMLGLYEATHLRVREEGILDEALVFTTTHLESVVEHLEYPLAEQVPHALKQPVRKGLNRLEARRYISIYQLEASHDKALLKLAKLDFNLMQSLHKEELSNLSRWHTELGFTVKISFTRDRVVEVYFFVLAMYFEPQYSRARRILTKVLYIISTIDDMYDAYGSLEEHKLFAEMIERWDINSIDQLPEYMKVIYQALLDVYKEIEEEMDKEGKAYSFHHAKEAIGAYFDEAQWFHEGNVPTIDKYMQVARVSSSLPLTTVIFFIGMDEIITKEAFEWVYNDPFTVASCLIARLMNDMTSHKFEQERGHVASAIECYVKQYSVSKQQAYDEFNKKIANAWKDINQGFLRPTSMPVPILTGVLKSYTSGRHHLQGK</sequence>
<dbReference type="CDD" id="cd00684">
    <property type="entry name" value="Terpene_cyclase_plant_C1"/>
    <property type="match status" value="1"/>
</dbReference>
<proteinExistence type="predicted"/>
<name>A0A438HEH0_VITVI</name>
<feature type="domain" description="Terpene synthase N-terminal" evidence="5">
    <location>
        <begin position="74"/>
        <end position="249"/>
    </location>
</feature>
<comment type="caution">
    <text evidence="7">The sequence shown here is derived from an EMBL/GenBank/DDBJ whole genome shotgun (WGS) entry which is preliminary data.</text>
</comment>
<dbReference type="Gene3D" id="1.10.600.10">
    <property type="entry name" value="Farnesyl Diphosphate Synthase"/>
    <property type="match status" value="1"/>
</dbReference>
<dbReference type="AlphaFoldDB" id="A0A438HEH0"/>
<evidence type="ECO:0000313" key="8">
    <source>
        <dbReference type="Proteomes" id="UP000288805"/>
    </source>
</evidence>
<evidence type="ECO:0000259" key="6">
    <source>
        <dbReference type="Pfam" id="PF03936"/>
    </source>
</evidence>
<accession>A0A438HEH0</accession>
<evidence type="ECO:0000256" key="1">
    <source>
        <dbReference type="ARBA" id="ARBA00001946"/>
    </source>
</evidence>
<organism evidence="7 8">
    <name type="scientific">Vitis vinifera</name>
    <name type="common">Grape</name>
    <dbReference type="NCBI Taxonomy" id="29760"/>
    <lineage>
        <taxon>Eukaryota</taxon>
        <taxon>Viridiplantae</taxon>
        <taxon>Streptophyta</taxon>
        <taxon>Embryophyta</taxon>
        <taxon>Tracheophyta</taxon>
        <taxon>Spermatophyta</taxon>
        <taxon>Magnoliopsida</taxon>
        <taxon>eudicotyledons</taxon>
        <taxon>Gunneridae</taxon>
        <taxon>Pentapetalae</taxon>
        <taxon>rosids</taxon>
        <taxon>Vitales</taxon>
        <taxon>Vitaceae</taxon>
        <taxon>Viteae</taxon>
        <taxon>Vitis</taxon>
    </lineage>
</organism>
<evidence type="ECO:0000256" key="4">
    <source>
        <dbReference type="ARBA" id="ARBA00023239"/>
    </source>
</evidence>
<dbReference type="SUPFAM" id="SSF48576">
    <property type="entry name" value="Terpenoid synthases"/>
    <property type="match status" value="1"/>
</dbReference>
<dbReference type="Pfam" id="PF03936">
    <property type="entry name" value="Terpene_synth_C"/>
    <property type="match status" value="1"/>
</dbReference>
<feature type="domain" description="Terpene synthase metal-binding" evidence="6">
    <location>
        <begin position="307"/>
        <end position="540"/>
    </location>
</feature>
<dbReference type="SFLD" id="SFLDS00005">
    <property type="entry name" value="Isoprenoid_Synthase_Type_I"/>
    <property type="match status" value="1"/>
</dbReference>
<dbReference type="Pfam" id="PF01397">
    <property type="entry name" value="Terpene_synth"/>
    <property type="match status" value="1"/>
</dbReference>
<evidence type="ECO:0000256" key="2">
    <source>
        <dbReference type="ARBA" id="ARBA00022723"/>
    </source>
</evidence>